<dbReference type="Proteomes" id="UP000059680">
    <property type="component" value="Chromosome 1"/>
</dbReference>
<keyword evidence="2" id="KW-1185">Reference proteome</keyword>
<gene>
    <name evidence="1" type="ordered locus">Os01g0371300</name>
    <name evidence="1" type="ORF">OSNPB_010371300</name>
</gene>
<evidence type="ECO:0000313" key="2">
    <source>
        <dbReference type="Proteomes" id="UP000059680"/>
    </source>
</evidence>
<protein>
    <submittedName>
        <fullName evidence="1">Os01g0371300 protein</fullName>
    </submittedName>
</protein>
<dbReference type="EMBL" id="AP014957">
    <property type="protein sequence ID" value="BAS72177.1"/>
    <property type="molecule type" value="Genomic_DNA"/>
</dbReference>
<dbReference type="PaxDb" id="39947-A0A0N7KCZ3"/>
<proteinExistence type="predicted"/>
<sequence>MAGLMMHSYTIGEIAELYWCVSTSVQTSTMAASLKLPSRSRSASLVLYLRRMYFPIARDSETDMTAEEQRHHVCTRTLRLRCSGLLCSMTVKSTLTTSYSAPTSSRHNSTLATFVDCAGPNTFTGVIFSAIRAH</sequence>
<feature type="non-terminal residue" evidence="1">
    <location>
        <position position="134"/>
    </location>
</feature>
<evidence type="ECO:0000313" key="1">
    <source>
        <dbReference type="EMBL" id="BAS72177.1"/>
    </source>
</evidence>
<reference evidence="1 2" key="2">
    <citation type="journal article" date="2013" name="Plant Cell Physiol.">
        <title>Rice Annotation Project Database (RAP-DB): an integrative and interactive database for rice genomics.</title>
        <authorList>
            <person name="Sakai H."/>
            <person name="Lee S.S."/>
            <person name="Tanaka T."/>
            <person name="Numa H."/>
            <person name="Kim J."/>
            <person name="Kawahara Y."/>
            <person name="Wakimoto H."/>
            <person name="Yang C.C."/>
            <person name="Iwamoto M."/>
            <person name="Abe T."/>
            <person name="Yamada Y."/>
            <person name="Muto A."/>
            <person name="Inokuchi H."/>
            <person name="Ikemura T."/>
            <person name="Matsumoto T."/>
            <person name="Sasaki T."/>
            <person name="Itoh T."/>
        </authorList>
    </citation>
    <scope>NUCLEOTIDE SEQUENCE [LARGE SCALE GENOMIC DNA]</scope>
    <source>
        <strain evidence="2">cv. Nipponbare</strain>
    </source>
</reference>
<reference evidence="2" key="1">
    <citation type="journal article" date="2005" name="Nature">
        <title>The map-based sequence of the rice genome.</title>
        <authorList>
            <consortium name="International rice genome sequencing project (IRGSP)"/>
            <person name="Matsumoto T."/>
            <person name="Wu J."/>
            <person name="Kanamori H."/>
            <person name="Katayose Y."/>
            <person name="Fujisawa M."/>
            <person name="Namiki N."/>
            <person name="Mizuno H."/>
            <person name="Yamamoto K."/>
            <person name="Antonio B.A."/>
            <person name="Baba T."/>
            <person name="Sakata K."/>
            <person name="Nagamura Y."/>
            <person name="Aoki H."/>
            <person name="Arikawa K."/>
            <person name="Arita K."/>
            <person name="Bito T."/>
            <person name="Chiden Y."/>
            <person name="Fujitsuka N."/>
            <person name="Fukunaka R."/>
            <person name="Hamada M."/>
            <person name="Harada C."/>
            <person name="Hayashi A."/>
            <person name="Hijishita S."/>
            <person name="Honda M."/>
            <person name="Hosokawa S."/>
            <person name="Ichikawa Y."/>
            <person name="Idonuma A."/>
            <person name="Iijima M."/>
            <person name="Ikeda M."/>
            <person name="Ikeno M."/>
            <person name="Ito K."/>
            <person name="Ito S."/>
            <person name="Ito T."/>
            <person name="Ito Y."/>
            <person name="Ito Y."/>
            <person name="Iwabuchi A."/>
            <person name="Kamiya K."/>
            <person name="Karasawa W."/>
            <person name="Kurita K."/>
            <person name="Katagiri S."/>
            <person name="Kikuta A."/>
            <person name="Kobayashi H."/>
            <person name="Kobayashi N."/>
            <person name="Machita K."/>
            <person name="Maehara T."/>
            <person name="Masukawa M."/>
            <person name="Mizubayashi T."/>
            <person name="Mukai Y."/>
            <person name="Nagasaki H."/>
            <person name="Nagata Y."/>
            <person name="Naito S."/>
            <person name="Nakashima M."/>
            <person name="Nakama Y."/>
            <person name="Nakamichi Y."/>
            <person name="Nakamura M."/>
            <person name="Meguro A."/>
            <person name="Negishi M."/>
            <person name="Ohta I."/>
            <person name="Ohta T."/>
            <person name="Okamoto M."/>
            <person name="Ono N."/>
            <person name="Saji S."/>
            <person name="Sakaguchi M."/>
            <person name="Sakai K."/>
            <person name="Shibata M."/>
            <person name="Shimokawa T."/>
            <person name="Song J."/>
            <person name="Takazaki Y."/>
            <person name="Terasawa K."/>
            <person name="Tsugane M."/>
            <person name="Tsuji K."/>
            <person name="Ueda S."/>
            <person name="Waki K."/>
            <person name="Yamagata H."/>
            <person name="Yamamoto M."/>
            <person name="Yamamoto S."/>
            <person name="Yamane H."/>
            <person name="Yoshiki S."/>
            <person name="Yoshihara R."/>
            <person name="Yukawa K."/>
            <person name="Zhong H."/>
            <person name="Yano M."/>
            <person name="Yuan Q."/>
            <person name="Ouyang S."/>
            <person name="Liu J."/>
            <person name="Jones K.M."/>
            <person name="Gansberger K."/>
            <person name="Moffat K."/>
            <person name="Hill J."/>
            <person name="Bera J."/>
            <person name="Fadrosh D."/>
            <person name="Jin S."/>
            <person name="Johri S."/>
            <person name="Kim M."/>
            <person name="Overton L."/>
            <person name="Reardon M."/>
            <person name="Tsitrin T."/>
            <person name="Vuong H."/>
            <person name="Weaver B."/>
            <person name="Ciecko A."/>
            <person name="Tallon L."/>
            <person name="Jackson J."/>
            <person name="Pai G."/>
            <person name="Aken S.V."/>
            <person name="Utterback T."/>
            <person name="Reidmuller S."/>
            <person name="Feldblyum T."/>
            <person name="Hsiao J."/>
            <person name="Zismann V."/>
            <person name="Iobst S."/>
            <person name="de Vazeille A.R."/>
            <person name="Buell C.R."/>
            <person name="Ying K."/>
            <person name="Li Y."/>
            <person name="Lu T."/>
            <person name="Huang Y."/>
            <person name="Zhao Q."/>
            <person name="Feng Q."/>
            <person name="Zhang L."/>
            <person name="Zhu J."/>
            <person name="Weng Q."/>
            <person name="Mu J."/>
            <person name="Lu Y."/>
            <person name="Fan D."/>
            <person name="Liu Y."/>
            <person name="Guan J."/>
            <person name="Zhang Y."/>
            <person name="Yu S."/>
            <person name="Liu X."/>
            <person name="Zhang Y."/>
            <person name="Hong G."/>
            <person name="Han B."/>
            <person name="Choisne N."/>
            <person name="Demange N."/>
            <person name="Orjeda G."/>
            <person name="Samain S."/>
            <person name="Cattolico L."/>
            <person name="Pelletier E."/>
            <person name="Couloux A."/>
            <person name="Segurens B."/>
            <person name="Wincker P."/>
            <person name="D'Hont A."/>
            <person name="Scarpelli C."/>
            <person name="Weissenbach J."/>
            <person name="Salanoubat M."/>
            <person name="Quetier F."/>
            <person name="Yu Y."/>
            <person name="Kim H.R."/>
            <person name="Rambo T."/>
            <person name="Currie J."/>
            <person name="Collura K."/>
            <person name="Luo M."/>
            <person name="Yang T."/>
            <person name="Ammiraju J.S.S."/>
            <person name="Engler F."/>
            <person name="Soderlund C."/>
            <person name="Wing R.A."/>
            <person name="Palmer L.E."/>
            <person name="de la Bastide M."/>
            <person name="Spiegel L."/>
            <person name="Nascimento L."/>
            <person name="Zutavern T."/>
            <person name="O'Shaughnessy A."/>
            <person name="Dike S."/>
            <person name="Dedhia N."/>
            <person name="Preston R."/>
            <person name="Balija V."/>
            <person name="McCombie W.R."/>
            <person name="Chow T."/>
            <person name="Chen H."/>
            <person name="Chung M."/>
            <person name="Chen C."/>
            <person name="Shaw J."/>
            <person name="Wu H."/>
            <person name="Hsiao K."/>
            <person name="Chao Y."/>
            <person name="Chu M."/>
            <person name="Cheng C."/>
            <person name="Hour A."/>
            <person name="Lee P."/>
            <person name="Lin S."/>
            <person name="Lin Y."/>
            <person name="Liou J."/>
            <person name="Liu S."/>
            <person name="Hsing Y."/>
            <person name="Raghuvanshi S."/>
            <person name="Mohanty A."/>
            <person name="Bharti A.K."/>
            <person name="Gaur A."/>
            <person name="Gupta V."/>
            <person name="Kumar D."/>
            <person name="Ravi V."/>
            <person name="Vij S."/>
            <person name="Kapur A."/>
            <person name="Khurana P."/>
            <person name="Khurana P."/>
            <person name="Khurana J.P."/>
            <person name="Tyagi A.K."/>
            <person name="Gaikwad K."/>
            <person name="Singh A."/>
            <person name="Dalal V."/>
            <person name="Srivastava S."/>
            <person name="Dixit A."/>
            <person name="Pal A.K."/>
            <person name="Ghazi I.A."/>
            <person name="Yadav M."/>
            <person name="Pandit A."/>
            <person name="Bhargava A."/>
            <person name="Sureshbabu K."/>
            <person name="Batra K."/>
            <person name="Sharma T.R."/>
            <person name="Mohapatra T."/>
            <person name="Singh N.K."/>
            <person name="Messing J."/>
            <person name="Nelson A.B."/>
            <person name="Fuks G."/>
            <person name="Kavchok S."/>
            <person name="Keizer G."/>
            <person name="Linton E."/>
            <person name="Llaca V."/>
            <person name="Song R."/>
            <person name="Tanyolac B."/>
            <person name="Young S."/>
            <person name="Ho-Il K."/>
            <person name="Hahn J.H."/>
            <person name="Sangsakoo G."/>
            <person name="Vanavichit A."/>
            <person name="de Mattos Luiz.A.T."/>
            <person name="Zimmer P.D."/>
            <person name="Malone G."/>
            <person name="Dellagostin O."/>
            <person name="de Oliveira A.C."/>
            <person name="Bevan M."/>
            <person name="Bancroft I."/>
            <person name="Minx P."/>
            <person name="Cordum H."/>
            <person name="Wilson R."/>
            <person name="Cheng Z."/>
            <person name="Jin W."/>
            <person name="Jiang J."/>
            <person name="Leong S.A."/>
            <person name="Iwama H."/>
            <person name="Gojobori T."/>
            <person name="Itoh T."/>
            <person name="Niimura Y."/>
            <person name="Fujii Y."/>
            <person name="Habara T."/>
            <person name="Sakai H."/>
            <person name="Sato Y."/>
            <person name="Wilson G."/>
            <person name="Kumar K."/>
            <person name="McCouch S."/>
            <person name="Juretic N."/>
            <person name="Hoen D."/>
            <person name="Wright S."/>
            <person name="Bruskiewich R."/>
            <person name="Bureau T."/>
            <person name="Miyao A."/>
            <person name="Hirochika H."/>
            <person name="Nishikawa T."/>
            <person name="Kadowaki K."/>
            <person name="Sugiura M."/>
            <person name="Burr B."/>
            <person name="Sasaki T."/>
        </authorList>
    </citation>
    <scope>NUCLEOTIDE SEQUENCE [LARGE SCALE GENOMIC DNA]</scope>
    <source>
        <strain evidence="2">cv. Nipponbare</strain>
    </source>
</reference>
<dbReference type="InParanoid" id="A0A0N7KCZ3"/>
<organism evidence="1 2">
    <name type="scientific">Oryza sativa subsp. japonica</name>
    <name type="common">Rice</name>
    <dbReference type="NCBI Taxonomy" id="39947"/>
    <lineage>
        <taxon>Eukaryota</taxon>
        <taxon>Viridiplantae</taxon>
        <taxon>Streptophyta</taxon>
        <taxon>Embryophyta</taxon>
        <taxon>Tracheophyta</taxon>
        <taxon>Spermatophyta</taxon>
        <taxon>Magnoliopsida</taxon>
        <taxon>Liliopsida</taxon>
        <taxon>Poales</taxon>
        <taxon>Poaceae</taxon>
        <taxon>BOP clade</taxon>
        <taxon>Oryzoideae</taxon>
        <taxon>Oryzeae</taxon>
        <taxon>Oryzinae</taxon>
        <taxon>Oryza</taxon>
        <taxon>Oryza sativa</taxon>
    </lineage>
</organism>
<name>A0A0N7KCZ3_ORYSJ</name>
<reference evidence="1 2" key="3">
    <citation type="journal article" date="2013" name="Rice">
        <title>Improvement of the Oryza sativa Nipponbare reference genome using next generation sequence and optical map data.</title>
        <authorList>
            <person name="Kawahara Y."/>
            <person name="de la Bastide M."/>
            <person name="Hamilton J.P."/>
            <person name="Kanamori H."/>
            <person name="McCombie W.R."/>
            <person name="Ouyang S."/>
            <person name="Schwartz D.C."/>
            <person name="Tanaka T."/>
            <person name="Wu J."/>
            <person name="Zhou S."/>
            <person name="Childs K.L."/>
            <person name="Davidson R.M."/>
            <person name="Lin H."/>
            <person name="Quesada-Ocampo L."/>
            <person name="Vaillancourt B."/>
            <person name="Sakai H."/>
            <person name="Lee S.S."/>
            <person name="Kim J."/>
            <person name="Numa H."/>
            <person name="Itoh T."/>
            <person name="Buell C.R."/>
            <person name="Matsumoto T."/>
        </authorList>
    </citation>
    <scope>NUCLEOTIDE SEQUENCE [LARGE SCALE GENOMIC DNA]</scope>
    <source>
        <strain evidence="2">cv. Nipponbare</strain>
    </source>
</reference>
<dbReference type="Gramene" id="Os01t0371300-00">
    <property type="protein sequence ID" value="Os01t0371300-00"/>
    <property type="gene ID" value="Os01g0371300"/>
</dbReference>
<dbReference type="AlphaFoldDB" id="A0A0N7KCZ3"/>
<accession>A0A0N7KCZ3</accession>